<reference evidence="7" key="2">
    <citation type="submission" date="2021-04" db="EMBL/GenBank/DDBJ databases">
        <authorList>
            <person name="Gilroy R."/>
        </authorList>
    </citation>
    <scope>NUCLEOTIDE SEQUENCE</scope>
    <source>
        <strain evidence="7">ChiW7-2402</strain>
    </source>
</reference>
<dbReference type="InterPro" id="IPR023271">
    <property type="entry name" value="Aquaporin-like"/>
</dbReference>
<evidence type="ECO:0000313" key="7">
    <source>
        <dbReference type="EMBL" id="HIZ72661.1"/>
    </source>
</evidence>
<feature type="compositionally biased region" description="Acidic residues" evidence="5">
    <location>
        <begin position="474"/>
        <end position="487"/>
    </location>
</feature>
<sequence>MKLVKRHRAAIIVMNVFVALICIAAIAGYFFGPLFGLKLTVDLSSDDVKSIAGDAFSGTNVTVSYPDPDPVDIELNVTLTEFAAPLFSGERDEDIRALMNSKSAAIAEQITPVLRVTVQAVAEETLKDTTSQIVTDKTEEIIQDVLPEASDEETKEIMEEAGITDDYLSQKTDEVMEVINSNNATVDSVSDFAVDTVADVIGKLQATGREEFAGLEMDAETEQQVRDVVESNIGQFVDEETGRIDAQAAIDRILQEIADAMNGAGIASAGSVRPLAASSREASVDEQLTAGLTEYITNLIASPTASTATFIALICIIALTAISMLSWLYLLIKVFVKGFTMNPAVKLKAPILFLGWLPFLILWIVPTIGLLIIDGMGGLGTLIPSLSMLSGISLASSGIFACAAAVLLILLFIPYGIIRRKLRVEMAARVTPQEEAAYISANPALVPQEPVYQERTVSTEAYAAPEGTPAPVETADEAAAEAEETEQESAPADGGEPDPNGPEEN</sequence>
<evidence type="ECO:0000256" key="6">
    <source>
        <dbReference type="SAM" id="Phobius"/>
    </source>
</evidence>
<dbReference type="EMBL" id="DXBB01000059">
    <property type="protein sequence ID" value="HIZ72661.1"/>
    <property type="molecule type" value="Genomic_DNA"/>
</dbReference>
<evidence type="ECO:0000313" key="8">
    <source>
        <dbReference type="Proteomes" id="UP000824102"/>
    </source>
</evidence>
<comment type="subcellular location">
    <subcellularLocation>
        <location evidence="1">Membrane</location>
        <topology evidence="1">Multi-pass membrane protein</topology>
    </subcellularLocation>
</comment>
<name>A0A9D2G5L6_9FIRM</name>
<dbReference type="AlphaFoldDB" id="A0A9D2G5L6"/>
<evidence type="ECO:0000256" key="5">
    <source>
        <dbReference type="SAM" id="MobiDB-lite"/>
    </source>
</evidence>
<dbReference type="SUPFAM" id="SSF81338">
    <property type="entry name" value="Aquaporin-like"/>
    <property type="match status" value="1"/>
</dbReference>
<comment type="caution">
    <text evidence="7">The sequence shown here is derived from an EMBL/GenBank/DDBJ whole genome shotgun (WGS) entry which is preliminary data.</text>
</comment>
<evidence type="ECO:0000256" key="3">
    <source>
        <dbReference type="ARBA" id="ARBA00022989"/>
    </source>
</evidence>
<accession>A0A9D2G5L6</accession>
<evidence type="ECO:0000256" key="4">
    <source>
        <dbReference type="ARBA" id="ARBA00023136"/>
    </source>
</evidence>
<evidence type="ECO:0000256" key="2">
    <source>
        <dbReference type="ARBA" id="ARBA00022692"/>
    </source>
</evidence>
<reference evidence="7" key="1">
    <citation type="journal article" date="2021" name="PeerJ">
        <title>Extensive microbial diversity within the chicken gut microbiome revealed by metagenomics and culture.</title>
        <authorList>
            <person name="Gilroy R."/>
            <person name="Ravi A."/>
            <person name="Getino M."/>
            <person name="Pursley I."/>
            <person name="Horton D.L."/>
            <person name="Alikhan N.F."/>
            <person name="Baker D."/>
            <person name="Gharbi K."/>
            <person name="Hall N."/>
            <person name="Watson M."/>
            <person name="Adriaenssens E.M."/>
            <person name="Foster-Nyarko E."/>
            <person name="Jarju S."/>
            <person name="Secka A."/>
            <person name="Antonio M."/>
            <person name="Oren A."/>
            <person name="Chaudhuri R.R."/>
            <person name="La Ragione R."/>
            <person name="Hildebrand F."/>
            <person name="Pallen M.J."/>
        </authorList>
    </citation>
    <scope>NUCLEOTIDE SEQUENCE</scope>
    <source>
        <strain evidence="7">ChiW7-2402</strain>
    </source>
</reference>
<evidence type="ECO:0000256" key="1">
    <source>
        <dbReference type="ARBA" id="ARBA00004141"/>
    </source>
</evidence>
<feature type="transmembrane region" description="Helical" evidence="6">
    <location>
        <begin position="310"/>
        <end position="330"/>
    </location>
</feature>
<organism evidence="7 8">
    <name type="scientific">Candidatus Gallimonas intestinavium</name>
    <dbReference type="NCBI Taxonomy" id="2838603"/>
    <lineage>
        <taxon>Bacteria</taxon>
        <taxon>Bacillati</taxon>
        <taxon>Bacillota</taxon>
        <taxon>Clostridia</taxon>
        <taxon>Candidatus Gallimonas</taxon>
    </lineage>
</organism>
<dbReference type="GO" id="GO:0016020">
    <property type="term" value="C:membrane"/>
    <property type="evidence" value="ECO:0007669"/>
    <property type="project" value="UniProtKB-SubCell"/>
</dbReference>
<feature type="transmembrane region" description="Helical" evidence="6">
    <location>
        <begin position="393"/>
        <end position="418"/>
    </location>
</feature>
<protein>
    <submittedName>
        <fullName evidence="7">Uncharacterized protein</fullName>
    </submittedName>
</protein>
<keyword evidence="3 6" id="KW-1133">Transmembrane helix</keyword>
<proteinExistence type="predicted"/>
<feature type="region of interest" description="Disordered" evidence="5">
    <location>
        <begin position="456"/>
        <end position="505"/>
    </location>
</feature>
<gene>
    <name evidence="7" type="ORF">H9964_03675</name>
</gene>
<keyword evidence="4 6" id="KW-0472">Membrane</keyword>
<dbReference type="Proteomes" id="UP000824102">
    <property type="component" value="Unassembled WGS sequence"/>
</dbReference>
<feature type="transmembrane region" description="Helical" evidence="6">
    <location>
        <begin position="351"/>
        <end position="373"/>
    </location>
</feature>
<keyword evidence="2 6" id="KW-0812">Transmembrane</keyword>
<feature type="transmembrane region" description="Helical" evidence="6">
    <location>
        <begin position="12"/>
        <end position="31"/>
    </location>
</feature>